<dbReference type="InterPro" id="IPR021377">
    <property type="entry name" value="DUF3006"/>
</dbReference>
<dbReference type="AlphaFoldDB" id="A0A660HT45"/>
<sequence>MKNFRENFKVTLDRIEEGNAVLLVRDGESIKINIPLFLLPAESKEGDILDITITRDVQEIEDAKERVSGLLEKLKSKNQGTK</sequence>
<organism evidence="1 3">
    <name type="scientific">Methanosarcina flavescens</name>
    <dbReference type="NCBI Taxonomy" id="1715806"/>
    <lineage>
        <taxon>Archaea</taxon>
        <taxon>Methanobacteriati</taxon>
        <taxon>Methanobacteriota</taxon>
        <taxon>Stenosarchaea group</taxon>
        <taxon>Methanomicrobia</taxon>
        <taxon>Methanosarcinales</taxon>
        <taxon>Methanosarcinaceae</taxon>
        <taxon>Methanosarcina</taxon>
    </lineage>
</organism>
<name>A0A660HT45_9EURY</name>
<evidence type="ECO:0000313" key="4">
    <source>
        <dbReference type="Proteomes" id="UP000585579"/>
    </source>
</evidence>
<dbReference type="Pfam" id="PF11213">
    <property type="entry name" value="DUF3006"/>
    <property type="match status" value="1"/>
</dbReference>
<evidence type="ECO:0000313" key="2">
    <source>
        <dbReference type="EMBL" id="NLK33796.1"/>
    </source>
</evidence>
<reference evidence="1 3" key="1">
    <citation type="journal article" date="2016" name="Int. J. Syst. Evol. Microbiol.">
        <title>Methanosarcina flavescens sp. nov., a methanogenic archaeon isolated from a full-scale anaerobic digester.</title>
        <authorList>
            <person name="Kern T."/>
            <person name="Fischer M.A."/>
            <person name="Deppenmeier U."/>
            <person name="Schmitz R.A."/>
            <person name="Rother M."/>
        </authorList>
    </citation>
    <scope>NUCLEOTIDE SEQUENCE [LARGE SCALE GENOMIC DNA]</scope>
    <source>
        <strain evidence="1 3">E03.2</strain>
    </source>
</reference>
<protein>
    <submittedName>
        <fullName evidence="1">DUF3006 domain-containing protein</fullName>
    </submittedName>
</protein>
<dbReference type="RefSeq" id="WP_054298271.1">
    <property type="nucleotide sequence ID" value="NZ_CP032683.1"/>
</dbReference>
<reference evidence="1" key="2">
    <citation type="submission" date="2018-10" db="EMBL/GenBank/DDBJ databases">
        <authorList>
            <person name="Fischer M.A."/>
            <person name="Kern T."/>
            <person name="Deppenmeier U."/>
            <person name="Schmitz R.A."/>
            <person name="Rother M."/>
        </authorList>
    </citation>
    <scope>NUCLEOTIDE SEQUENCE</scope>
    <source>
        <strain evidence="1">E03.2</strain>
    </source>
</reference>
<reference evidence="2 4" key="3">
    <citation type="journal article" date="2020" name="Biotechnol. Biofuels">
        <title>New insights from the biogas microbiome by comprehensive genome-resolved metagenomics of nearly 1600 species originating from multiple anaerobic digesters.</title>
        <authorList>
            <person name="Campanaro S."/>
            <person name="Treu L."/>
            <person name="Rodriguez-R L.M."/>
            <person name="Kovalovszki A."/>
            <person name="Ziels R.M."/>
            <person name="Maus I."/>
            <person name="Zhu X."/>
            <person name="Kougias P.G."/>
            <person name="Basile A."/>
            <person name="Luo G."/>
            <person name="Schluter A."/>
            <person name="Konstantinidis K.T."/>
            <person name="Angelidaki I."/>
        </authorList>
    </citation>
    <scope>NUCLEOTIDE SEQUENCE [LARGE SCALE GENOMIC DNA]</scope>
    <source>
        <strain evidence="2">AS22ysBPME_46</strain>
    </source>
</reference>
<dbReference type="Gene3D" id="6.20.120.50">
    <property type="match status" value="1"/>
</dbReference>
<dbReference type="Proteomes" id="UP000053087">
    <property type="component" value="Chromosome"/>
</dbReference>
<dbReference type="GeneID" id="53688370"/>
<keyword evidence="3" id="KW-1185">Reference proteome</keyword>
<dbReference type="EMBL" id="JAAYQL010000080">
    <property type="protein sequence ID" value="NLK33796.1"/>
    <property type="molecule type" value="Genomic_DNA"/>
</dbReference>
<dbReference type="Proteomes" id="UP000585579">
    <property type="component" value="Unassembled WGS sequence"/>
</dbReference>
<gene>
    <name evidence="1" type="ORF">AOB57_009595</name>
    <name evidence="2" type="ORF">GX302_13540</name>
</gene>
<dbReference type="EMBL" id="CP032683">
    <property type="protein sequence ID" value="AYK15412.1"/>
    <property type="molecule type" value="Genomic_DNA"/>
</dbReference>
<proteinExistence type="predicted"/>
<dbReference type="KEGG" id="mfz:AOB57_009595"/>
<accession>A0A660HT45</accession>
<dbReference type="OrthoDB" id="107717at2157"/>
<evidence type="ECO:0000313" key="3">
    <source>
        <dbReference type="Proteomes" id="UP000053087"/>
    </source>
</evidence>
<evidence type="ECO:0000313" key="1">
    <source>
        <dbReference type="EMBL" id="AYK15412.1"/>
    </source>
</evidence>